<organism evidence="1 2">
    <name type="scientific">Streptococcus macacae NCTC 11558</name>
    <dbReference type="NCBI Taxonomy" id="764298"/>
    <lineage>
        <taxon>Bacteria</taxon>
        <taxon>Bacillati</taxon>
        <taxon>Bacillota</taxon>
        <taxon>Bacilli</taxon>
        <taxon>Lactobacillales</taxon>
        <taxon>Streptococcaceae</taxon>
        <taxon>Streptococcus</taxon>
    </lineage>
</organism>
<keyword evidence="2" id="KW-1185">Reference proteome</keyword>
<name>G5JXG3_9STRE</name>
<evidence type="ECO:0000313" key="2">
    <source>
        <dbReference type="Proteomes" id="UP000003573"/>
    </source>
</evidence>
<evidence type="ECO:0000313" key="1">
    <source>
        <dbReference type="EMBL" id="EHJ53190.1"/>
    </source>
</evidence>
<dbReference type="AlphaFoldDB" id="G5JXG3"/>
<dbReference type="Proteomes" id="UP000003573">
    <property type="component" value="Unassembled WGS sequence"/>
</dbReference>
<gene>
    <name evidence="1" type="ORF">STRMA_1319</name>
</gene>
<sequence>MIQKTKRKGKIKDWRCTCRQEKPSFFAQHLVHVYFLSMTQNHETPKQGSLGLKKVSFYLQCLGCI</sequence>
<dbReference type="STRING" id="764298.STRMA_1319"/>
<reference evidence="1 2" key="1">
    <citation type="journal article" date="2014" name="Int. J. Syst. Evol. Microbiol.">
        <title>Phylogenomics and the dynamic genome evolution of the genus Streptococcus.</title>
        <authorList>
            <consortium name="The Broad Institute Genome Sequencing Platform"/>
            <person name="Richards V.P."/>
            <person name="Palmer S.R."/>
            <person name="Pavinski Bitar P.D."/>
            <person name="Qin X."/>
            <person name="Weinstock G.M."/>
            <person name="Highlander S.K."/>
            <person name="Town C.D."/>
            <person name="Burne R.A."/>
            <person name="Stanhope M.J."/>
        </authorList>
    </citation>
    <scope>NUCLEOTIDE SEQUENCE [LARGE SCALE GENOMIC DNA]</scope>
    <source>
        <strain evidence="1 2">NCTC 11558</strain>
    </source>
</reference>
<dbReference type="EMBL" id="AEUW02000001">
    <property type="protein sequence ID" value="EHJ53190.1"/>
    <property type="molecule type" value="Genomic_DNA"/>
</dbReference>
<comment type="caution">
    <text evidence="1">The sequence shown here is derived from an EMBL/GenBank/DDBJ whole genome shotgun (WGS) entry which is preliminary data.</text>
</comment>
<protein>
    <submittedName>
        <fullName evidence="1">Uncharacterized protein</fullName>
    </submittedName>
</protein>
<accession>G5JXG3</accession>
<proteinExistence type="predicted"/>